<evidence type="ECO:0008006" key="3">
    <source>
        <dbReference type="Google" id="ProtNLM"/>
    </source>
</evidence>
<dbReference type="EMBL" id="FOZZ01000002">
    <property type="protein sequence ID" value="SFS47582.1"/>
    <property type="molecule type" value="Genomic_DNA"/>
</dbReference>
<dbReference type="AlphaFoldDB" id="A0A1I6Q574"/>
<dbReference type="OrthoDB" id="5187906at2"/>
<evidence type="ECO:0000313" key="2">
    <source>
        <dbReference type="Proteomes" id="UP000198785"/>
    </source>
</evidence>
<protein>
    <recommendedName>
        <fullName evidence="3">DUF2116 family Zn-ribbon domain-containing protein</fullName>
    </recommendedName>
</protein>
<reference evidence="1 2" key="1">
    <citation type="submission" date="2016-10" db="EMBL/GenBank/DDBJ databases">
        <authorList>
            <person name="de Groot N.N."/>
        </authorList>
    </citation>
    <scope>NUCLEOTIDE SEQUENCE [LARGE SCALE GENOMIC DNA]</scope>
    <source>
        <strain evidence="1 2">DSM 22789</strain>
    </source>
</reference>
<sequence>MEDRFCLACGEPVRGRSDKRFCDDGCRNTYNNKLNSIPNNFVRQINAILKKNRRILEETLSSEKMIKVHRKKILAKGMDFNYFTNQLHTTKGQIYFFVYEYGYLSLEKDMLLIVKQKETI</sequence>
<organism evidence="1 2">
    <name type="scientific">Sphingobacterium wenxiniae</name>
    <dbReference type="NCBI Taxonomy" id="683125"/>
    <lineage>
        <taxon>Bacteria</taxon>
        <taxon>Pseudomonadati</taxon>
        <taxon>Bacteroidota</taxon>
        <taxon>Sphingobacteriia</taxon>
        <taxon>Sphingobacteriales</taxon>
        <taxon>Sphingobacteriaceae</taxon>
        <taxon>Sphingobacterium</taxon>
    </lineage>
</organism>
<name>A0A1I6Q574_9SPHI</name>
<evidence type="ECO:0000313" key="1">
    <source>
        <dbReference type="EMBL" id="SFS47582.1"/>
    </source>
</evidence>
<dbReference type="Proteomes" id="UP000198785">
    <property type="component" value="Unassembled WGS sequence"/>
</dbReference>
<dbReference type="STRING" id="683125.SAMN05660206_102128"/>
<accession>A0A1I6Q574</accession>
<gene>
    <name evidence="1" type="ORF">SAMN05660206_102128</name>
</gene>
<dbReference type="RefSeq" id="WP_093363690.1">
    <property type="nucleotide sequence ID" value="NZ_FOZZ01000002.1"/>
</dbReference>
<proteinExistence type="predicted"/>
<keyword evidence="2" id="KW-1185">Reference proteome</keyword>